<reference evidence="1" key="2">
    <citation type="submission" date="2021-01" db="EMBL/GenBank/DDBJ databases">
        <authorList>
            <person name="Schikora-Tamarit M.A."/>
        </authorList>
    </citation>
    <scope>NUCLEOTIDE SEQUENCE</scope>
    <source>
        <strain evidence="1">NCAIM Y.01608</strain>
    </source>
</reference>
<dbReference type="EMBL" id="JAEUBD010000095">
    <property type="protein sequence ID" value="KAH3678021.1"/>
    <property type="molecule type" value="Genomic_DNA"/>
</dbReference>
<accession>A0A9P8TH01</accession>
<reference evidence="1" key="1">
    <citation type="journal article" date="2021" name="Open Biol.">
        <title>Shared evolutionary footprints suggest mitochondrial oxidative damage underlies multiple complex I losses in fungi.</title>
        <authorList>
            <person name="Schikora-Tamarit M.A."/>
            <person name="Marcet-Houben M."/>
            <person name="Nosek J."/>
            <person name="Gabaldon T."/>
        </authorList>
    </citation>
    <scope>NUCLEOTIDE SEQUENCE</scope>
    <source>
        <strain evidence="1">NCAIM Y.01608</strain>
    </source>
</reference>
<evidence type="ECO:0000313" key="2">
    <source>
        <dbReference type="Proteomes" id="UP000788993"/>
    </source>
</evidence>
<dbReference type="AlphaFoldDB" id="A0A9P8TH01"/>
<organism evidence="1 2">
    <name type="scientific">Ogataea polymorpha</name>
    <dbReference type="NCBI Taxonomy" id="460523"/>
    <lineage>
        <taxon>Eukaryota</taxon>
        <taxon>Fungi</taxon>
        <taxon>Dikarya</taxon>
        <taxon>Ascomycota</taxon>
        <taxon>Saccharomycotina</taxon>
        <taxon>Pichiomycetes</taxon>
        <taxon>Pichiales</taxon>
        <taxon>Pichiaceae</taxon>
        <taxon>Ogataea</taxon>
    </lineage>
</organism>
<dbReference type="Proteomes" id="UP000788993">
    <property type="component" value="Unassembled WGS sequence"/>
</dbReference>
<sequence>MEKRVQEQDPVWSNRQRIQQHRLWLFLDLKRCQRRLNHDERIHALLSQETVSVERRFVRRRVEDLDEIGPSQVVHELRKEVQILRQHQRARIAHFVGSKLGTQIHQYLVAPPNGVRGVVSQHLVQCFTSNQHSGSLLVEKINQILPRLQTWLVTGGHVQSTRAVRVLVAGDKLYDPERLANLNDRLEIHAVRGMHRDSAEFPRVRSAHANLLVRHKRRLVLERGHVTDDTTELEVICGFDLERGVEAELKGACRGAVEKSLQGLFENGCREPIALDRRASRSVHETLHFGKADLVVGADKYVDCVTCFGRNGCELFGPPVNSIRRAPDLANVDESRLVATFKAAPVARWFLWYFSTGNESGVRDSIKVVS</sequence>
<comment type="caution">
    <text evidence="1">The sequence shown here is derived from an EMBL/GenBank/DDBJ whole genome shotgun (WGS) entry which is preliminary data.</text>
</comment>
<proteinExistence type="predicted"/>
<evidence type="ECO:0000313" key="1">
    <source>
        <dbReference type="EMBL" id="KAH3678021.1"/>
    </source>
</evidence>
<gene>
    <name evidence="1" type="ORF">OGATHE_000676</name>
</gene>
<name>A0A9P8TH01_9ASCO</name>
<protein>
    <submittedName>
        <fullName evidence="1">Uncharacterized protein</fullName>
    </submittedName>
</protein>
<keyword evidence="2" id="KW-1185">Reference proteome</keyword>